<evidence type="ECO:0000313" key="2">
    <source>
        <dbReference type="Proteomes" id="UP001321582"/>
    </source>
</evidence>
<organism evidence="1 2">
    <name type="scientific">Haliovirga abyssi</name>
    <dbReference type="NCBI Taxonomy" id="2996794"/>
    <lineage>
        <taxon>Bacteria</taxon>
        <taxon>Fusobacteriati</taxon>
        <taxon>Fusobacteriota</taxon>
        <taxon>Fusobacteriia</taxon>
        <taxon>Fusobacteriales</taxon>
        <taxon>Haliovirgaceae</taxon>
        <taxon>Haliovirga</taxon>
    </lineage>
</organism>
<reference evidence="1 2" key="1">
    <citation type="submission" date="2022-11" db="EMBL/GenBank/DDBJ databases">
        <title>Haliovirga abyssi gen. nov., sp. nov., a mesophilic fermentative bacterium isolated from the Iheya North hydrothermal field and the proposal of Haliovirgaceae fam. nov.</title>
        <authorList>
            <person name="Miyazaki U."/>
            <person name="Tame A."/>
            <person name="Miyazaki J."/>
            <person name="Takai K."/>
            <person name="Sawayama S."/>
            <person name="Kitajima M."/>
            <person name="Okamoto A."/>
            <person name="Nakagawa S."/>
        </authorList>
    </citation>
    <scope>NUCLEOTIDE SEQUENCE [LARGE SCALE GENOMIC DNA]</scope>
    <source>
        <strain evidence="1 2">IC12</strain>
    </source>
</reference>
<dbReference type="Proteomes" id="UP001321582">
    <property type="component" value="Chromosome"/>
</dbReference>
<gene>
    <name evidence="1" type="ORF">HLVA_06450</name>
</gene>
<dbReference type="AlphaFoldDB" id="A0AAU9D912"/>
<dbReference type="RefSeq" id="WP_307905012.1">
    <property type="nucleotide sequence ID" value="NZ_AP027059.1"/>
</dbReference>
<evidence type="ECO:0000313" key="1">
    <source>
        <dbReference type="EMBL" id="BDU50076.1"/>
    </source>
</evidence>
<protein>
    <submittedName>
        <fullName evidence="1">Uncharacterized protein</fullName>
    </submittedName>
</protein>
<sequence>MKKRLVLWMVLLIMLSFNLYSQVEKIDPKLYNTVWQREFLNYTSDKISYYLLDTGEVVVSQYYKVDKNNEYRDLIDLKKDMLFYSGKEIKKEYFENKLKKRIVVPKTTEESYNVSSGEKEKEYSKIVYDNLGNKYRWVNGLAVYYDKRYEDNKKYIIDKIAINDSVTTEAYSSEILYQYVIVLEKLDKKNKILWQKVYFYNLPVWRSQWSGEEQEYIYYFSYLRRGYITILNADNIFLNFPGIKMIYRLDKNGNLVTQDKDVVVLDYKKYVKFYESTYSRLNMKYMIEDEVGVKFTQFNGAVGYDYIGERFLKKYKFDLNDKRIIDSINEHPSIKVLMKSYKLIDKYYKEEIGTDK</sequence>
<accession>A0AAU9D912</accession>
<keyword evidence="2" id="KW-1185">Reference proteome</keyword>
<dbReference type="EMBL" id="AP027059">
    <property type="protein sequence ID" value="BDU50076.1"/>
    <property type="molecule type" value="Genomic_DNA"/>
</dbReference>
<dbReference type="KEGG" id="haby:HLVA_06450"/>
<proteinExistence type="predicted"/>
<name>A0AAU9D912_9FUSO</name>